<gene>
    <name evidence="1" type="ORF">pSinB_222</name>
</gene>
<reference evidence="1" key="1">
    <citation type="submission" date="2015-11" db="EMBL/GenBank/DDBJ databases">
        <title>Molecular characterization of pSinB plasmid of arsenite oxidizing, metalotolerant Sinorhizobium sp. M14 - insight into the heavy metal resistome of sinorhizobial extrachromosomal replicons.</title>
        <authorList>
            <person name="Romaniuk K."/>
            <person name="Decewicz P."/>
            <person name="Mielnicki S."/>
            <person name="Sklodowska A."/>
            <person name="Dziewit L."/>
            <person name="Drewniak L."/>
        </authorList>
    </citation>
    <scope>NUCLEOTIDE SEQUENCE</scope>
    <source>
        <strain evidence="1">M14</strain>
        <plasmid evidence="1">pSinB</plasmid>
    </source>
</reference>
<accession>A0A142BPS3</accession>
<dbReference type="EMBL" id="KU140623">
    <property type="protein sequence ID" value="AMP35081.1"/>
    <property type="molecule type" value="Genomic_DNA"/>
</dbReference>
<name>A0A142BPS3_9HYPH</name>
<proteinExistence type="predicted"/>
<evidence type="ECO:0000313" key="1">
    <source>
        <dbReference type="EMBL" id="AMP35081.1"/>
    </source>
</evidence>
<protein>
    <submittedName>
        <fullName evidence="1">Uncharacterized protein</fullName>
    </submittedName>
</protein>
<organism evidence="1">
    <name type="scientific">Sinorhizobium sp. M14</name>
    <dbReference type="NCBI Taxonomy" id="430451"/>
    <lineage>
        <taxon>Bacteria</taxon>
        <taxon>Pseudomonadati</taxon>
        <taxon>Pseudomonadota</taxon>
        <taxon>Alphaproteobacteria</taxon>
        <taxon>Hyphomicrobiales</taxon>
        <taxon>Rhizobiaceae</taxon>
        <taxon>Sinorhizobium/Ensifer group</taxon>
        <taxon>Sinorhizobium</taxon>
    </lineage>
</organism>
<geneLocation type="plasmid" evidence="1">
    <name>pSinB</name>
</geneLocation>
<sequence length="80" mass="9086">MFADDMEFLELLDFNSVFLVKHGKGGSTVIKIGKPWYWVHGHVHHFLDYFEGQARVLCNVRGNVRGIPVSGVETVFHRGS</sequence>
<keyword evidence="1" id="KW-0614">Plasmid</keyword>
<dbReference type="AlphaFoldDB" id="A0A142BPS3"/>